<dbReference type="Pfam" id="PF05340">
    <property type="entry name" value="DUF740"/>
    <property type="match status" value="1"/>
</dbReference>
<dbReference type="OrthoDB" id="691764at2759"/>
<evidence type="ECO:0000313" key="3">
    <source>
        <dbReference type="Proteomes" id="UP000636800"/>
    </source>
</evidence>
<evidence type="ECO:0000313" key="4">
    <source>
        <dbReference type="Proteomes" id="UP000639772"/>
    </source>
</evidence>
<dbReference type="PANTHER" id="PTHR34197">
    <property type="entry name" value="OS04G0591300 PROTEIN"/>
    <property type="match status" value="1"/>
</dbReference>
<gene>
    <name evidence="2" type="ORF">HPP92_020566</name>
    <name evidence="1" type="ORF">HPP92_020967</name>
</gene>
<evidence type="ECO:0000313" key="2">
    <source>
        <dbReference type="EMBL" id="KAG0462090.1"/>
    </source>
</evidence>
<comment type="caution">
    <text evidence="2">The sequence shown here is derived from an EMBL/GenBank/DDBJ whole genome shotgun (WGS) entry which is preliminary data.</text>
</comment>
<dbReference type="PANTHER" id="PTHR34197:SF2">
    <property type="entry name" value="OS04G0591300 PROTEIN"/>
    <property type="match status" value="1"/>
</dbReference>
<protein>
    <submittedName>
        <fullName evidence="2">Uncharacterized protein</fullName>
    </submittedName>
</protein>
<sequence length="177" mass="19599">MKESYYCEEELWRCEKHPYLPPRGVCPVCLRERLIVLCPDCASLRPCGCLPSSSSSSSSSLSFLSSFDPPRSSVGSAFGAVGRLGSLIDGEPAFRRSRSAAFQSLLPRVDLTREDCGAERERRQRWAMFRSFSKTAVEVSCGDRERVFAGGRAGDGGGKGLRWAFPSFFKAFRHKKG</sequence>
<proteinExistence type="predicted"/>
<dbReference type="AlphaFoldDB" id="A0A835Q0Q5"/>
<reference evidence="3 4" key="1">
    <citation type="journal article" date="2020" name="Nat. Food">
        <title>A phased Vanilla planifolia genome enables genetic improvement of flavour and production.</title>
        <authorList>
            <person name="Hasing T."/>
            <person name="Tang H."/>
            <person name="Brym M."/>
            <person name="Khazi F."/>
            <person name="Huang T."/>
            <person name="Chambers A.H."/>
        </authorList>
    </citation>
    <scope>NUCLEOTIDE SEQUENCE [LARGE SCALE GENOMIC DNA]</scope>
    <source>
        <tissue evidence="2">Leaf</tissue>
    </source>
</reference>
<name>A0A835Q0Q5_VANPL</name>
<dbReference type="EMBL" id="JADCNL010000011">
    <property type="protein sequence ID" value="KAG0460670.1"/>
    <property type="molecule type" value="Genomic_DNA"/>
</dbReference>
<evidence type="ECO:0000313" key="1">
    <source>
        <dbReference type="EMBL" id="KAG0460670.1"/>
    </source>
</evidence>
<accession>A0A835Q0Q5</accession>
<dbReference type="Proteomes" id="UP000636800">
    <property type="component" value="Chromosome 11"/>
</dbReference>
<keyword evidence="3" id="KW-1185">Reference proteome</keyword>
<dbReference type="EMBL" id="JADCNM010000011">
    <property type="protein sequence ID" value="KAG0462090.1"/>
    <property type="molecule type" value="Genomic_DNA"/>
</dbReference>
<organism evidence="2 4">
    <name type="scientific">Vanilla planifolia</name>
    <name type="common">Vanilla</name>
    <dbReference type="NCBI Taxonomy" id="51239"/>
    <lineage>
        <taxon>Eukaryota</taxon>
        <taxon>Viridiplantae</taxon>
        <taxon>Streptophyta</taxon>
        <taxon>Embryophyta</taxon>
        <taxon>Tracheophyta</taxon>
        <taxon>Spermatophyta</taxon>
        <taxon>Magnoliopsida</taxon>
        <taxon>Liliopsida</taxon>
        <taxon>Asparagales</taxon>
        <taxon>Orchidaceae</taxon>
        <taxon>Vanilloideae</taxon>
        <taxon>Vanilleae</taxon>
        <taxon>Vanilla</taxon>
    </lineage>
</organism>
<dbReference type="InterPro" id="IPR008004">
    <property type="entry name" value="OCTOPUS-like"/>
</dbReference>
<dbReference type="Proteomes" id="UP000639772">
    <property type="component" value="Chromosome 11"/>
</dbReference>